<feature type="transmembrane region" description="Helical" evidence="16">
    <location>
        <begin position="343"/>
        <end position="366"/>
    </location>
</feature>
<gene>
    <name evidence="17" type="ORF">J421_3075</name>
</gene>
<accession>W0RJK6</accession>
<organism evidence="17 18">
    <name type="scientific">Gemmatirosa kalamazoonensis</name>
    <dbReference type="NCBI Taxonomy" id="861299"/>
    <lineage>
        <taxon>Bacteria</taxon>
        <taxon>Pseudomonadati</taxon>
        <taxon>Gemmatimonadota</taxon>
        <taxon>Gemmatimonadia</taxon>
        <taxon>Gemmatimonadales</taxon>
        <taxon>Gemmatimonadaceae</taxon>
        <taxon>Gemmatirosa</taxon>
    </lineage>
</organism>
<feature type="transmembrane region" description="Helical" evidence="16">
    <location>
        <begin position="201"/>
        <end position="220"/>
    </location>
</feature>
<evidence type="ECO:0000256" key="13">
    <source>
        <dbReference type="ARBA" id="ARBA00041418"/>
    </source>
</evidence>
<keyword evidence="2" id="KW-0328">Glycosyltransferase</keyword>
<feature type="transmembrane region" description="Helical" evidence="16">
    <location>
        <begin position="108"/>
        <end position="130"/>
    </location>
</feature>
<evidence type="ECO:0000256" key="5">
    <source>
        <dbReference type="ARBA" id="ARBA00022960"/>
    </source>
</evidence>
<keyword evidence="8 16" id="KW-0472">Membrane</keyword>
<dbReference type="KEGG" id="gba:J421_3075"/>
<dbReference type="PATRIC" id="fig|861299.3.peg.3128"/>
<evidence type="ECO:0000256" key="2">
    <source>
        <dbReference type="ARBA" id="ARBA00022676"/>
    </source>
</evidence>
<evidence type="ECO:0000256" key="11">
    <source>
        <dbReference type="ARBA" id="ARBA00038053"/>
    </source>
</evidence>
<evidence type="ECO:0000256" key="7">
    <source>
        <dbReference type="ARBA" id="ARBA00022989"/>
    </source>
</evidence>
<keyword evidence="5" id="KW-0133">Cell shape</keyword>
<keyword evidence="3" id="KW-0808">Transferase</keyword>
<comment type="catalytic activity">
    <reaction evidence="15">
        <text>[GlcNAc-(1-&gt;4)-Mur2Ac(oyl-L-Ala-gamma-D-Glu-L-Lys-D-Ala-D-Ala)](n)-di-trans,octa-cis-undecaprenyl diphosphate + beta-D-GlcNAc-(1-&gt;4)-Mur2Ac(oyl-L-Ala-gamma-D-Glu-L-Lys-D-Ala-D-Ala)-di-trans,octa-cis-undecaprenyl diphosphate = [GlcNAc-(1-&gt;4)-Mur2Ac(oyl-L-Ala-gamma-D-Glu-L-Lys-D-Ala-D-Ala)](n+1)-di-trans,octa-cis-undecaprenyl diphosphate + di-trans,octa-cis-undecaprenyl diphosphate + H(+)</text>
        <dbReference type="Rhea" id="RHEA:23708"/>
        <dbReference type="Rhea" id="RHEA-COMP:9602"/>
        <dbReference type="Rhea" id="RHEA-COMP:9603"/>
        <dbReference type="ChEBI" id="CHEBI:15378"/>
        <dbReference type="ChEBI" id="CHEBI:58405"/>
        <dbReference type="ChEBI" id="CHEBI:60033"/>
        <dbReference type="ChEBI" id="CHEBI:78435"/>
        <dbReference type="EC" id="2.4.99.28"/>
    </reaction>
</comment>
<feature type="transmembrane region" description="Helical" evidence="16">
    <location>
        <begin position="378"/>
        <end position="396"/>
    </location>
</feature>
<dbReference type="Proteomes" id="UP000019151">
    <property type="component" value="Chromosome"/>
</dbReference>
<dbReference type="PANTHER" id="PTHR30474:SF2">
    <property type="entry name" value="PEPTIDOGLYCAN GLYCOSYLTRANSFERASE FTSW-RELATED"/>
    <property type="match status" value="1"/>
</dbReference>
<dbReference type="STRING" id="861299.J421_3075"/>
<keyword evidence="18" id="KW-1185">Reference proteome</keyword>
<feature type="transmembrane region" description="Helical" evidence="16">
    <location>
        <begin position="74"/>
        <end position="96"/>
    </location>
</feature>
<dbReference type="GO" id="GO:0008360">
    <property type="term" value="P:regulation of cell shape"/>
    <property type="evidence" value="ECO:0007669"/>
    <property type="project" value="UniProtKB-KW"/>
</dbReference>
<dbReference type="InterPro" id="IPR001182">
    <property type="entry name" value="FtsW/RodA"/>
</dbReference>
<dbReference type="AlphaFoldDB" id="W0RJK6"/>
<dbReference type="GO" id="GO:0032153">
    <property type="term" value="C:cell division site"/>
    <property type="evidence" value="ECO:0007669"/>
    <property type="project" value="TreeGrafter"/>
</dbReference>
<dbReference type="OrthoDB" id="9812661at2"/>
<evidence type="ECO:0000256" key="4">
    <source>
        <dbReference type="ARBA" id="ARBA00022692"/>
    </source>
</evidence>
<dbReference type="GO" id="GO:0009252">
    <property type="term" value="P:peptidoglycan biosynthetic process"/>
    <property type="evidence" value="ECO:0007669"/>
    <property type="project" value="UniProtKB-KW"/>
</dbReference>
<evidence type="ECO:0000313" key="18">
    <source>
        <dbReference type="Proteomes" id="UP000019151"/>
    </source>
</evidence>
<dbReference type="InParanoid" id="W0RJK6"/>
<evidence type="ECO:0000256" key="3">
    <source>
        <dbReference type="ARBA" id="ARBA00022679"/>
    </source>
</evidence>
<feature type="transmembrane region" description="Helical" evidence="16">
    <location>
        <begin position="178"/>
        <end position="195"/>
    </location>
</feature>
<dbReference type="FunCoup" id="W0RJK6">
    <property type="interactions" value="356"/>
</dbReference>
<reference evidence="17 18" key="1">
    <citation type="journal article" date="2014" name="Genome Announc.">
        <title>Genome Sequence and Methylome of Soil Bacterium Gemmatirosa kalamazoonensis KBS708T, a Member of the Rarely Cultivated Gemmatimonadetes Phylum.</title>
        <authorList>
            <person name="Debruyn J.M."/>
            <person name="Radosevich M."/>
            <person name="Wommack K.E."/>
            <person name="Polson S.W."/>
            <person name="Hauser L.J."/>
            <person name="Fawaz M.N."/>
            <person name="Korlach J."/>
            <person name="Tsai Y.C."/>
        </authorList>
    </citation>
    <scope>NUCLEOTIDE SEQUENCE [LARGE SCALE GENOMIC DNA]</scope>
    <source>
        <strain evidence="17 18">KBS708</strain>
    </source>
</reference>
<feature type="transmembrane region" description="Helical" evidence="16">
    <location>
        <begin position="311"/>
        <end position="331"/>
    </location>
</feature>
<evidence type="ECO:0000256" key="6">
    <source>
        <dbReference type="ARBA" id="ARBA00022984"/>
    </source>
</evidence>
<dbReference type="EC" id="2.4.99.28" evidence="14"/>
<dbReference type="Pfam" id="PF01098">
    <property type="entry name" value="FTSW_RODA_SPOVE"/>
    <property type="match status" value="1"/>
</dbReference>
<protein>
    <recommendedName>
        <fullName evidence="12">Probable peptidoglycan glycosyltransferase FtsW</fullName>
        <ecNumber evidence="14">2.4.99.28</ecNumber>
    </recommendedName>
    <alternativeName>
        <fullName evidence="13">Cell division protein FtsW</fullName>
    </alternativeName>
    <alternativeName>
        <fullName evidence="10">Cell wall polymerase</fullName>
    </alternativeName>
    <alternativeName>
        <fullName evidence="9">Peptidoglycan polymerase</fullName>
    </alternativeName>
</protein>
<evidence type="ECO:0000256" key="8">
    <source>
        <dbReference type="ARBA" id="ARBA00023136"/>
    </source>
</evidence>
<evidence type="ECO:0000256" key="9">
    <source>
        <dbReference type="ARBA" id="ARBA00032370"/>
    </source>
</evidence>
<evidence type="ECO:0000256" key="14">
    <source>
        <dbReference type="ARBA" id="ARBA00044770"/>
    </source>
</evidence>
<dbReference type="PANTHER" id="PTHR30474">
    <property type="entry name" value="CELL CYCLE PROTEIN"/>
    <property type="match status" value="1"/>
</dbReference>
<keyword evidence="7 16" id="KW-1133">Transmembrane helix</keyword>
<dbReference type="GO" id="GO:0008955">
    <property type="term" value="F:peptidoglycan glycosyltransferase activity"/>
    <property type="evidence" value="ECO:0007669"/>
    <property type="project" value="UniProtKB-EC"/>
</dbReference>
<dbReference type="GO" id="GO:0005886">
    <property type="term" value="C:plasma membrane"/>
    <property type="evidence" value="ECO:0007669"/>
    <property type="project" value="TreeGrafter"/>
</dbReference>
<dbReference type="GO" id="GO:0015648">
    <property type="term" value="F:lipid-linked peptidoglycan transporter activity"/>
    <property type="evidence" value="ECO:0007669"/>
    <property type="project" value="TreeGrafter"/>
</dbReference>
<proteinExistence type="inferred from homology"/>
<dbReference type="HOGENOM" id="CLU_029243_0_1_0"/>
<sequence>MTTTTAARGLEPTQIGTYDRRAASRARRADVRERWRMGGEARALVFVNAVLLAFGLATLYSASAIVAMQSKLPSYYFFMKQLSGALVGIIVFAVVAKLDAERWRKWAWPLMGLALLMMLVTVLPFTRAIAPPIHGSRRFLLGGSIQPSEFAKLAVIVWTAMLLVKKQEDGTLRRLTKGLFPFLLVVGALAMFAILEPDLSIAMTFLLIMAIILFAGGVRIGHFIALGVMGIPVLWHEAEKLQYVVLRLISFFHPDEKAHAIVSYQLQQSLVAVGSGGVFGTGFGKGVQQYGFLPFPYSDFIGSNIGEEWGFVGLVLLTAFYALYAWLGFRIAAAARTPFQKMVAVGVTTTMVLTAYLHIGVVIGLLPTTGLTLPFISYGRSNLVLSLLMTGLLVNIGSEKQRIVGEHATNPFTP</sequence>
<dbReference type="eggNOG" id="COG0772">
    <property type="taxonomic scope" value="Bacteria"/>
</dbReference>
<evidence type="ECO:0000313" key="17">
    <source>
        <dbReference type="EMBL" id="AHG90612.1"/>
    </source>
</evidence>
<evidence type="ECO:0000256" key="15">
    <source>
        <dbReference type="ARBA" id="ARBA00049902"/>
    </source>
</evidence>
<feature type="transmembrane region" description="Helical" evidence="16">
    <location>
        <begin position="43"/>
        <end position="68"/>
    </location>
</feature>
<feature type="transmembrane region" description="Helical" evidence="16">
    <location>
        <begin position="150"/>
        <end position="166"/>
    </location>
</feature>
<evidence type="ECO:0000256" key="16">
    <source>
        <dbReference type="SAM" id="Phobius"/>
    </source>
</evidence>
<comment type="similarity">
    <text evidence="11">Belongs to the SEDS family. FtsW subfamily.</text>
</comment>
<feature type="transmembrane region" description="Helical" evidence="16">
    <location>
        <begin position="270"/>
        <end position="291"/>
    </location>
</feature>
<name>W0RJK6_9BACT</name>
<evidence type="ECO:0000256" key="1">
    <source>
        <dbReference type="ARBA" id="ARBA00004141"/>
    </source>
</evidence>
<evidence type="ECO:0000256" key="10">
    <source>
        <dbReference type="ARBA" id="ARBA00033270"/>
    </source>
</evidence>
<dbReference type="GO" id="GO:0051301">
    <property type="term" value="P:cell division"/>
    <property type="evidence" value="ECO:0007669"/>
    <property type="project" value="InterPro"/>
</dbReference>
<evidence type="ECO:0000256" key="12">
    <source>
        <dbReference type="ARBA" id="ARBA00041185"/>
    </source>
</evidence>
<dbReference type="EMBL" id="CP007128">
    <property type="protein sequence ID" value="AHG90612.1"/>
    <property type="molecule type" value="Genomic_DNA"/>
</dbReference>
<dbReference type="RefSeq" id="WP_025412079.1">
    <property type="nucleotide sequence ID" value="NZ_CP007128.1"/>
</dbReference>
<keyword evidence="6" id="KW-0573">Peptidoglycan synthesis</keyword>
<keyword evidence="4 16" id="KW-0812">Transmembrane</keyword>
<comment type="subcellular location">
    <subcellularLocation>
        <location evidence="1">Membrane</location>
        <topology evidence="1">Multi-pass membrane protein</topology>
    </subcellularLocation>
</comment>